<evidence type="ECO:0000259" key="2">
    <source>
        <dbReference type="Pfam" id="PF13435"/>
    </source>
</evidence>
<feature type="signal peptide" evidence="1">
    <location>
        <begin position="1"/>
        <end position="21"/>
    </location>
</feature>
<dbReference type="AlphaFoldDB" id="A0A832G7C7"/>
<comment type="caution">
    <text evidence="3">The sequence shown here is derived from an EMBL/GenBank/DDBJ whole genome shotgun (WGS) entry which is preliminary data.</text>
</comment>
<name>A0A832G7C7_9BACT</name>
<evidence type="ECO:0000313" key="3">
    <source>
        <dbReference type="EMBL" id="HGT48670.1"/>
    </source>
</evidence>
<dbReference type="Pfam" id="PF13435">
    <property type="entry name" value="Cytochrome_C554"/>
    <property type="match status" value="1"/>
</dbReference>
<feature type="chain" id="PRO_5032920409" evidence="1">
    <location>
        <begin position="22"/>
        <end position="179"/>
    </location>
</feature>
<evidence type="ECO:0000256" key="1">
    <source>
        <dbReference type="SAM" id="SignalP"/>
    </source>
</evidence>
<dbReference type="InterPro" id="IPR036280">
    <property type="entry name" value="Multihaem_cyt_sf"/>
</dbReference>
<accession>A0A832G7C7</accession>
<proteinExistence type="predicted"/>
<sequence>MKHLIFFSFILALFYSTFSNAQNNFSYIGVEQCVMCHKTEKQGSQLSIWQNSKHSKAYETLKTEKANQIAKEKGFTTPAVETNDCLKCHASGYNVDKAMLGKKFKIEDGVQCETCHGPGSAYKDMKIMKDRALAIQNGLIVHDSLEKFCINCHNAESPTYTGFEFEEYWNQIKHYVPKN</sequence>
<protein>
    <submittedName>
        <fullName evidence="3">Cytochrome C554</fullName>
    </submittedName>
</protein>
<dbReference type="EMBL" id="DSVI01000019">
    <property type="protein sequence ID" value="HGT48670.1"/>
    <property type="molecule type" value="Genomic_DNA"/>
</dbReference>
<dbReference type="Gene3D" id="1.10.1130.10">
    <property type="entry name" value="Flavocytochrome C3, Chain A"/>
    <property type="match status" value="1"/>
</dbReference>
<dbReference type="InterPro" id="IPR023155">
    <property type="entry name" value="Cyt_c-552/4"/>
</dbReference>
<organism evidence="3">
    <name type="scientific">Ignavibacterium album</name>
    <dbReference type="NCBI Taxonomy" id="591197"/>
    <lineage>
        <taxon>Bacteria</taxon>
        <taxon>Pseudomonadati</taxon>
        <taxon>Ignavibacteriota</taxon>
        <taxon>Ignavibacteria</taxon>
        <taxon>Ignavibacteriales</taxon>
        <taxon>Ignavibacteriaceae</taxon>
        <taxon>Ignavibacterium</taxon>
    </lineage>
</organism>
<reference evidence="3" key="1">
    <citation type="journal article" date="2020" name="mSystems">
        <title>Genome- and Community-Level Interaction Insights into Carbon Utilization and Element Cycling Functions of Hydrothermarchaeota in Hydrothermal Sediment.</title>
        <authorList>
            <person name="Zhou Z."/>
            <person name="Liu Y."/>
            <person name="Xu W."/>
            <person name="Pan J."/>
            <person name="Luo Z.H."/>
            <person name="Li M."/>
        </authorList>
    </citation>
    <scope>NUCLEOTIDE SEQUENCE [LARGE SCALE GENOMIC DNA]</scope>
    <source>
        <strain evidence="3">SpSt-500</strain>
    </source>
</reference>
<keyword evidence="1" id="KW-0732">Signal</keyword>
<feature type="domain" description="Cytochrome c-552/4" evidence="2">
    <location>
        <begin position="32"/>
        <end position="117"/>
    </location>
</feature>
<gene>
    <name evidence="3" type="ORF">ENS56_11585</name>
</gene>
<dbReference type="SUPFAM" id="SSF48695">
    <property type="entry name" value="Multiheme cytochromes"/>
    <property type="match status" value="1"/>
</dbReference>